<gene>
    <name evidence="2" type="ORF">JZ751_028169</name>
</gene>
<comment type="caution">
    <text evidence="2">The sequence shown here is derived from an EMBL/GenBank/DDBJ whole genome shotgun (WGS) entry which is preliminary data.</text>
</comment>
<keyword evidence="3" id="KW-1185">Reference proteome</keyword>
<dbReference type="Proteomes" id="UP000824540">
    <property type="component" value="Unassembled WGS sequence"/>
</dbReference>
<proteinExistence type="predicted"/>
<evidence type="ECO:0000313" key="2">
    <source>
        <dbReference type="EMBL" id="KAG9349721.1"/>
    </source>
</evidence>
<dbReference type="AlphaFoldDB" id="A0A8T2PEU7"/>
<sequence length="60" mass="6475">MIPPADSLLLYDNPVLVTRKSPQPQAAPGKVNTQQQTSSSLVPPPPKSKCPTPDPNREKN</sequence>
<accession>A0A8T2PEU7</accession>
<feature type="region of interest" description="Disordered" evidence="1">
    <location>
        <begin position="19"/>
        <end position="60"/>
    </location>
</feature>
<protein>
    <submittedName>
        <fullName evidence="2">Uncharacterized protein</fullName>
    </submittedName>
</protein>
<dbReference type="EMBL" id="JAFBMS010000009">
    <property type="protein sequence ID" value="KAG9349721.1"/>
    <property type="molecule type" value="Genomic_DNA"/>
</dbReference>
<evidence type="ECO:0000256" key="1">
    <source>
        <dbReference type="SAM" id="MobiDB-lite"/>
    </source>
</evidence>
<evidence type="ECO:0000313" key="3">
    <source>
        <dbReference type="Proteomes" id="UP000824540"/>
    </source>
</evidence>
<name>A0A8T2PEU7_9TELE</name>
<organism evidence="2 3">
    <name type="scientific">Albula glossodonta</name>
    <name type="common">roundjaw bonefish</name>
    <dbReference type="NCBI Taxonomy" id="121402"/>
    <lineage>
        <taxon>Eukaryota</taxon>
        <taxon>Metazoa</taxon>
        <taxon>Chordata</taxon>
        <taxon>Craniata</taxon>
        <taxon>Vertebrata</taxon>
        <taxon>Euteleostomi</taxon>
        <taxon>Actinopterygii</taxon>
        <taxon>Neopterygii</taxon>
        <taxon>Teleostei</taxon>
        <taxon>Albuliformes</taxon>
        <taxon>Albulidae</taxon>
        <taxon>Albula</taxon>
    </lineage>
</organism>
<feature type="compositionally biased region" description="Pro residues" evidence="1">
    <location>
        <begin position="42"/>
        <end position="54"/>
    </location>
</feature>
<reference evidence="2" key="1">
    <citation type="thesis" date="2021" institute="BYU ScholarsArchive" country="Provo, UT, USA">
        <title>Applications of and Algorithms for Genome Assembly and Genomic Analyses with an Emphasis on Marine Teleosts.</title>
        <authorList>
            <person name="Pickett B.D."/>
        </authorList>
    </citation>
    <scope>NUCLEOTIDE SEQUENCE</scope>
    <source>
        <strain evidence="2">HI-2016</strain>
    </source>
</reference>